<evidence type="ECO:0000313" key="4">
    <source>
        <dbReference type="Proteomes" id="UP000887023"/>
    </source>
</evidence>
<dbReference type="SUPFAM" id="SSF50156">
    <property type="entry name" value="PDZ domain-like"/>
    <property type="match status" value="1"/>
</dbReference>
<dbReference type="EMBL" id="CP079105">
    <property type="protein sequence ID" value="QXQ12853.1"/>
    <property type="molecule type" value="Genomic_DNA"/>
</dbReference>
<gene>
    <name evidence="3" type="ORF">KV203_13085</name>
</gene>
<evidence type="ECO:0000259" key="2">
    <source>
        <dbReference type="PROSITE" id="PS51786"/>
    </source>
</evidence>
<dbReference type="SUPFAM" id="SSF54211">
    <property type="entry name" value="Ribosomal protein S5 domain 2-like"/>
    <property type="match status" value="1"/>
</dbReference>
<comment type="similarity">
    <text evidence="1">Belongs to the peptidase S16 family.</text>
</comment>
<organism evidence="3 4">
    <name type="scientific">Skermania pinensis</name>
    <dbReference type="NCBI Taxonomy" id="39122"/>
    <lineage>
        <taxon>Bacteria</taxon>
        <taxon>Bacillati</taxon>
        <taxon>Actinomycetota</taxon>
        <taxon>Actinomycetes</taxon>
        <taxon>Mycobacteriales</taxon>
        <taxon>Gordoniaceae</taxon>
        <taxon>Skermania</taxon>
    </lineage>
</organism>
<keyword evidence="1" id="KW-0378">Hydrolase</keyword>
<dbReference type="Gene3D" id="2.30.42.10">
    <property type="match status" value="1"/>
</dbReference>
<dbReference type="Pfam" id="PF13180">
    <property type="entry name" value="PDZ_2"/>
    <property type="match status" value="1"/>
</dbReference>
<dbReference type="InterPro" id="IPR036034">
    <property type="entry name" value="PDZ_sf"/>
</dbReference>
<evidence type="ECO:0000256" key="1">
    <source>
        <dbReference type="PROSITE-ProRule" id="PRU01122"/>
    </source>
</evidence>
<comment type="catalytic activity">
    <reaction evidence="1">
        <text>Hydrolysis of proteins in presence of ATP.</text>
        <dbReference type="EC" id="3.4.21.53"/>
    </reaction>
</comment>
<feature type="active site" evidence="1">
    <location>
        <position position="283"/>
    </location>
</feature>
<keyword evidence="1" id="KW-0720">Serine protease</keyword>
<evidence type="ECO:0000313" key="3">
    <source>
        <dbReference type="EMBL" id="QXQ12853.1"/>
    </source>
</evidence>
<feature type="domain" description="Lon proteolytic" evidence="2">
    <location>
        <begin position="233"/>
        <end position="331"/>
    </location>
</feature>
<name>A0ABX8S524_9ACTN</name>
<reference evidence="3" key="1">
    <citation type="submission" date="2021-07" db="EMBL/GenBank/DDBJ databases">
        <title>Candidatus Kaistella beijingensis sp. nov. isolated from a municipal wastewater treatment plant is involved in sludge foaming.</title>
        <authorList>
            <person name="Song Y."/>
            <person name="Liu S.-J."/>
        </authorList>
    </citation>
    <scope>NUCLEOTIDE SEQUENCE</scope>
    <source>
        <strain evidence="3">DSM 43998</strain>
    </source>
</reference>
<dbReference type="EC" id="3.4.21.53" evidence="1"/>
<dbReference type="InterPro" id="IPR020568">
    <property type="entry name" value="Ribosomal_Su5_D2-typ_SF"/>
</dbReference>
<dbReference type="InterPro" id="IPR008269">
    <property type="entry name" value="Lon_proteolytic"/>
</dbReference>
<keyword evidence="1" id="KW-0645">Protease</keyword>
<dbReference type="Gene3D" id="3.30.230.10">
    <property type="match status" value="1"/>
</dbReference>
<dbReference type="Proteomes" id="UP000887023">
    <property type="component" value="Chromosome"/>
</dbReference>
<dbReference type="RefSeq" id="WP_066467605.1">
    <property type="nucleotide sequence ID" value="NZ_CBCRUZ010000002.1"/>
</dbReference>
<dbReference type="PROSITE" id="PS51786">
    <property type="entry name" value="LON_PROTEOLYTIC"/>
    <property type="match status" value="1"/>
</dbReference>
<dbReference type="Pfam" id="PF05362">
    <property type="entry name" value="Lon_C"/>
    <property type="match status" value="1"/>
</dbReference>
<sequence length="341" mass="35208">MNRRIVTLLAALAPVTVLGVLGSVLAVPYVALGPGPTFNTLGDADGKPVVDIRGAELDPTSGHLNMTTVSVRDGLSLFEAFGYWISGRSALVPRSEVYPPDKSREEIDQDNADEFTQSEDSAELAALRYLKYPLKVQIGAVADPGPSNGTLRSGDDLLSVDGTPVADPKAVQNAVSGRPPGTELPLVVRRDGADVPVTVRLGARPDDPAKGYLGITPTESGDVPFTVDFNLADIGGPSAGLMFSLAVVDKLSPGELSGGGFVAGTGTIDNAGVVGPIGGIRFKMIAAREAGATTFLVPADNCSEARQQPPAGLRLIKVEKLDDAVGSLEALTHGGDTPTCN</sequence>
<accession>A0ABX8S524</accession>
<keyword evidence="4" id="KW-1185">Reference proteome</keyword>
<dbReference type="InterPro" id="IPR001478">
    <property type="entry name" value="PDZ"/>
</dbReference>
<dbReference type="PANTHER" id="PTHR10046">
    <property type="entry name" value="ATP DEPENDENT LON PROTEASE FAMILY MEMBER"/>
    <property type="match status" value="1"/>
</dbReference>
<proteinExistence type="inferred from homology"/>
<protein>
    <recommendedName>
        <fullName evidence="1">endopeptidase La</fullName>
        <ecNumber evidence="1">3.4.21.53</ecNumber>
    </recommendedName>
</protein>
<dbReference type="InterPro" id="IPR014721">
    <property type="entry name" value="Ribsml_uS5_D2-typ_fold_subgr"/>
</dbReference>
<feature type="active site" evidence="1">
    <location>
        <position position="238"/>
    </location>
</feature>
<dbReference type="InterPro" id="IPR027065">
    <property type="entry name" value="Lon_Prtase"/>
</dbReference>